<evidence type="ECO:0000256" key="5">
    <source>
        <dbReference type="ARBA" id="ARBA00023002"/>
    </source>
</evidence>
<evidence type="ECO:0000259" key="9">
    <source>
        <dbReference type="Pfam" id="PF01488"/>
    </source>
</evidence>
<evidence type="ECO:0000256" key="2">
    <source>
        <dbReference type="ARBA" id="ARBA00012962"/>
    </source>
</evidence>
<dbReference type="RefSeq" id="WP_036186338.1">
    <property type="nucleotide sequence ID" value="NZ_AVDA01000011.1"/>
</dbReference>
<dbReference type="InterPro" id="IPR011342">
    <property type="entry name" value="Shikimate_DH"/>
</dbReference>
<dbReference type="EMBL" id="JPVN01000011">
    <property type="protein sequence ID" value="KGR78569.1"/>
    <property type="molecule type" value="Genomic_DNA"/>
</dbReference>
<dbReference type="InterPro" id="IPR046346">
    <property type="entry name" value="Aminoacid_DH-like_N_sf"/>
</dbReference>
<feature type="binding site" evidence="8">
    <location>
        <position position="103"/>
    </location>
    <ligand>
        <name>shikimate</name>
        <dbReference type="ChEBI" id="CHEBI:36208"/>
    </ligand>
</feature>
<dbReference type="SUPFAM" id="SSF51735">
    <property type="entry name" value="NAD(P)-binding Rossmann-fold domains"/>
    <property type="match status" value="1"/>
</dbReference>
<comment type="catalytic activity">
    <reaction evidence="7 8">
        <text>shikimate + NADP(+) = 3-dehydroshikimate + NADPH + H(+)</text>
        <dbReference type="Rhea" id="RHEA:17737"/>
        <dbReference type="ChEBI" id="CHEBI:15378"/>
        <dbReference type="ChEBI" id="CHEBI:16630"/>
        <dbReference type="ChEBI" id="CHEBI:36208"/>
        <dbReference type="ChEBI" id="CHEBI:57783"/>
        <dbReference type="ChEBI" id="CHEBI:58349"/>
        <dbReference type="EC" id="1.1.1.25"/>
    </reaction>
</comment>
<keyword evidence="6 8" id="KW-0057">Aromatic amino acid biosynthesis</keyword>
<dbReference type="HAMAP" id="MF_00222">
    <property type="entry name" value="Shikimate_DH_AroE"/>
    <property type="match status" value="1"/>
</dbReference>
<dbReference type="SUPFAM" id="SSF53223">
    <property type="entry name" value="Aminoacid dehydrogenase-like, N-terminal domain"/>
    <property type="match status" value="1"/>
</dbReference>
<evidence type="ECO:0000256" key="8">
    <source>
        <dbReference type="HAMAP-Rule" id="MF_00222"/>
    </source>
</evidence>
<dbReference type="InterPro" id="IPR022893">
    <property type="entry name" value="Shikimate_DH_fam"/>
</dbReference>
<reference evidence="12 13" key="1">
    <citation type="submission" date="2014-02" db="EMBL/GenBank/DDBJ databases">
        <title>Draft genome sequence of Lysinibacillus manganicus DSM 26584T.</title>
        <authorList>
            <person name="Zhang F."/>
            <person name="Wang G."/>
            <person name="Zhang L."/>
        </authorList>
    </citation>
    <scope>NUCLEOTIDE SEQUENCE [LARGE SCALE GENOMIC DNA]</scope>
    <source>
        <strain evidence="12 13">DSM 26584</strain>
    </source>
</reference>
<accession>A0A0A3I1F6</accession>
<comment type="pathway">
    <text evidence="1 8">Metabolic intermediate biosynthesis; chorismate biosynthesis; chorismate from D-erythrose 4-phosphate and phosphoenolpyruvate: step 4/7.</text>
</comment>
<evidence type="ECO:0000256" key="3">
    <source>
        <dbReference type="ARBA" id="ARBA00022605"/>
    </source>
</evidence>
<dbReference type="EC" id="1.1.1.25" evidence="2 8"/>
<dbReference type="PANTHER" id="PTHR21089:SF1">
    <property type="entry name" value="BIFUNCTIONAL 3-DEHYDROQUINATE DEHYDRATASE_SHIKIMATE DEHYDROGENASE, CHLOROPLASTIC"/>
    <property type="match status" value="1"/>
</dbReference>
<protein>
    <recommendedName>
        <fullName evidence="2 8">Shikimate dehydrogenase (NADP(+))</fullName>
        <shortName evidence="8">SDH</shortName>
        <ecNumber evidence="2 8">1.1.1.25</ecNumber>
    </recommendedName>
</protein>
<evidence type="ECO:0000256" key="7">
    <source>
        <dbReference type="ARBA" id="ARBA00049442"/>
    </source>
</evidence>
<dbReference type="Pfam" id="PF08501">
    <property type="entry name" value="Shikimate_dh_N"/>
    <property type="match status" value="1"/>
</dbReference>
<evidence type="ECO:0000259" key="11">
    <source>
        <dbReference type="Pfam" id="PF18317"/>
    </source>
</evidence>
<comment type="function">
    <text evidence="8">Involved in the biosynthesis of the chorismate, which leads to the biosynthesis of aromatic amino acids. Catalyzes the reversible NADPH linked reduction of 3-dehydroshikimate (DHSA) to yield shikimate (SA).</text>
</comment>
<dbReference type="AlphaFoldDB" id="A0A0A3I1F6"/>
<feature type="domain" description="SDH C-terminal" evidence="11">
    <location>
        <begin position="240"/>
        <end position="269"/>
    </location>
</feature>
<feature type="binding site" evidence="8">
    <location>
        <position position="219"/>
    </location>
    <ligand>
        <name>shikimate</name>
        <dbReference type="ChEBI" id="CHEBI:36208"/>
    </ligand>
</feature>
<dbReference type="GO" id="GO:0004764">
    <property type="term" value="F:shikimate 3-dehydrogenase (NADP+) activity"/>
    <property type="evidence" value="ECO:0007669"/>
    <property type="project" value="UniProtKB-UniRule"/>
</dbReference>
<dbReference type="eggNOG" id="COG0169">
    <property type="taxonomic scope" value="Bacteria"/>
</dbReference>
<keyword evidence="5 8" id="KW-0560">Oxidoreductase</keyword>
<dbReference type="GO" id="GO:0019632">
    <property type="term" value="P:shikimate metabolic process"/>
    <property type="evidence" value="ECO:0007669"/>
    <property type="project" value="InterPro"/>
</dbReference>
<dbReference type="InterPro" id="IPR036291">
    <property type="entry name" value="NAD(P)-bd_dom_sf"/>
</dbReference>
<feature type="binding site" evidence="8">
    <location>
        <position position="78"/>
    </location>
    <ligand>
        <name>NADP(+)</name>
        <dbReference type="ChEBI" id="CHEBI:58349"/>
    </ligand>
</feature>
<dbReference type="UniPathway" id="UPA00053">
    <property type="reaction ID" value="UER00087"/>
</dbReference>
<evidence type="ECO:0000313" key="13">
    <source>
        <dbReference type="Proteomes" id="UP000030416"/>
    </source>
</evidence>
<feature type="binding site" evidence="8">
    <location>
        <position position="62"/>
    </location>
    <ligand>
        <name>shikimate</name>
        <dbReference type="ChEBI" id="CHEBI:36208"/>
    </ligand>
</feature>
<organism evidence="12 13">
    <name type="scientific">Ureibacillus manganicus DSM 26584</name>
    <dbReference type="NCBI Taxonomy" id="1384049"/>
    <lineage>
        <taxon>Bacteria</taxon>
        <taxon>Bacillati</taxon>
        <taxon>Bacillota</taxon>
        <taxon>Bacilli</taxon>
        <taxon>Bacillales</taxon>
        <taxon>Caryophanaceae</taxon>
        <taxon>Ureibacillus</taxon>
    </lineage>
</organism>
<feature type="binding site" evidence="8">
    <location>
        <position position="87"/>
    </location>
    <ligand>
        <name>shikimate</name>
        <dbReference type="ChEBI" id="CHEBI:36208"/>
    </ligand>
</feature>
<evidence type="ECO:0000256" key="4">
    <source>
        <dbReference type="ARBA" id="ARBA00022857"/>
    </source>
</evidence>
<feature type="binding site" evidence="8">
    <location>
        <begin position="128"/>
        <end position="132"/>
    </location>
    <ligand>
        <name>NADP(+)</name>
        <dbReference type="ChEBI" id="CHEBI:58349"/>
    </ligand>
</feature>
<comment type="similarity">
    <text evidence="8">Belongs to the shikimate dehydrogenase family.</text>
</comment>
<sequence length="274" mass="29900">MKKWFAVIGDPIAQSKSPEMHTSWYENDGIDAAFIPIQVKKEELEKAVDSLKLLGVSGFCVTIPHKQSIIQYLDEIDETARLMGAVNTVVRLQNGKLKGYNTDGDGFVRSLEEVIGEEHRDQSVLIIGAGGAARGIAFALKNQGYENITVSNRTVSKAHDLVDALGIGKAISNDEASETLNQYKILIQTTSAGMIYGDTDLPFSIDDMSTEAIAADIVYNPLMTPFLQHASNIGATIVTGIGMFVHQGAIAYEHWLGHYPNTKAMIEKLTENVK</sequence>
<dbReference type="CDD" id="cd01065">
    <property type="entry name" value="NAD_bind_Shikimate_DH"/>
    <property type="match status" value="1"/>
</dbReference>
<dbReference type="InterPro" id="IPR013708">
    <property type="entry name" value="Shikimate_DH-bd_N"/>
</dbReference>
<keyword evidence="13" id="KW-1185">Reference proteome</keyword>
<name>A0A0A3I1F6_9BACL</name>
<dbReference type="GO" id="GO:0050661">
    <property type="term" value="F:NADP binding"/>
    <property type="evidence" value="ECO:0007669"/>
    <property type="project" value="InterPro"/>
</dbReference>
<dbReference type="Gene3D" id="3.40.50.720">
    <property type="entry name" value="NAD(P)-binding Rossmann-like Domain"/>
    <property type="match status" value="1"/>
</dbReference>
<feature type="active site" description="Proton acceptor" evidence="8">
    <location>
        <position position="66"/>
    </location>
</feature>
<feature type="binding site" evidence="8">
    <location>
        <begin position="15"/>
        <end position="17"/>
    </location>
    <ligand>
        <name>shikimate</name>
        <dbReference type="ChEBI" id="CHEBI:36208"/>
    </ligand>
</feature>
<dbReference type="GO" id="GO:0009073">
    <property type="term" value="P:aromatic amino acid family biosynthetic process"/>
    <property type="evidence" value="ECO:0007669"/>
    <property type="project" value="UniProtKB-KW"/>
</dbReference>
<comment type="subunit">
    <text evidence="8">Homodimer.</text>
</comment>
<dbReference type="NCBIfam" id="TIGR00507">
    <property type="entry name" value="aroE"/>
    <property type="match status" value="1"/>
</dbReference>
<keyword evidence="3 8" id="KW-0028">Amino-acid biosynthesis</keyword>
<evidence type="ECO:0000313" key="12">
    <source>
        <dbReference type="EMBL" id="KGR78569.1"/>
    </source>
</evidence>
<proteinExistence type="inferred from homology"/>
<feature type="domain" description="Shikimate dehydrogenase substrate binding N-terminal" evidence="10">
    <location>
        <begin position="7"/>
        <end position="89"/>
    </location>
</feature>
<dbReference type="STRING" id="1384049.CD29_11015"/>
<dbReference type="Pfam" id="PF18317">
    <property type="entry name" value="SDH_C"/>
    <property type="match status" value="1"/>
</dbReference>
<evidence type="ECO:0000256" key="1">
    <source>
        <dbReference type="ARBA" id="ARBA00004871"/>
    </source>
</evidence>
<feature type="binding site" evidence="8">
    <location>
        <begin position="152"/>
        <end position="157"/>
    </location>
    <ligand>
        <name>NADP(+)</name>
        <dbReference type="ChEBI" id="CHEBI:58349"/>
    </ligand>
</feature>
<dbReference type="Proteomes" id="UP000030416">
    <property type="component" value="Unassembled WGS sequence"/>
</dbReference>
<feature type="binding site" evidence="8">
    <location>
        <position position="247"/>
    </location>
    <ligand>
        <name>shikimate</name>
        <dbReference type="ChEBI" id="CHEBI:36208"/>
    </ligand>
</feature>
<evidence type="ECO:0000259" key="10">
    <source>
        <dbReference type="Pfam" id="PF08501"/>
    </source>
</evidence>
<dbReference type="PANTHER" id="PTHR21089">
    <property type="entry name" value="SHIKIMATE DEHYDROGENASE"/>
    <property type="match status" value="1"/>
</dbReference>
<feature type="domain" description="Quinate/shikimate 5-dehydrogenase/glutamyl-tRNA reductase" evidence="9">
    <location>
        <begin position="115"/>
        <end position="192"/>
    </location>
</feature>
<comment type="caution">
    <text evidence="12">The sequence shown here is derived from an EMBL/GenBank/DDBJ whole genome shotgun (WGS) entry which is preliminary data.</text>
</comment>
<dbReference type="OrthoDB" id="9792692at2"/>
<dbReference type="GO" id="GO:0009423">
    <property type="term" value="P:chorismate biosynthetic process"/>
    <property type="evidence" value="ECO:0007669"/>
    <property type="project" value="UniProtKB-UniRule"/>
</dbReference>
<dbReference type="Pfam" id="PF01488">
    <property type="entry name" value="Shikimate_DH"/>
    <property type="match status" value="1"/>
</dbReference>
<dbReference type="Gene3D" id="3.40.50.10860">
    <property type="entry name" value="Leucine Dehydrogenase, chain A, domain 1"/>
    <property type="match status" value="1"/>
</dbReference>
<dbReference type="GO" id="GO:0005829">
    <property type="term" value="C:cytosol"/>
    <property type="evidence" value="ECO:0007669"/>
    <property type="project" value="TreeGrafter"/>
</dbReference>
<evidence type="ECO:0000256" key="6">
    <source>
        <dbReference type="ARBA" id="ARBA00023141"/>
    </source>
</evidence>
<feature type="binding site" evidence="8">
    <location>
        <position position="217"/>
    </location>
    <ligand>
        <name>NADP(+)</name>
        <dbReference type="ChEBI" id="CHEBI:58349"/>
    </ligand>
</feature>
<feature type="binding site" evidence="8">
    <location>
        <position position="240"/>
    </location>
    <ligand>
        <name>NADP(+)</name>
        <dbReference type="ChEBI" id="CHEBI:58349"/>
    </ligand>
</feature>
<gene>
    <name evidence="8" type="primary">aroE</name>
    <name evidence="12" type="ORF">CD29_11015</name>
</gene>
<dbReference type="GO" id="GO:0008652">
    <property type="term" value="P:amino acid biosynthetic process"/>
    <property type="evidence" value="ECO:0007669"/>
    <property type="project" value="UniProtKB-KW"/>
</dbReference>
<dbReference type="InterPro" id="IPR041121">
    <property type="entry name" value="SDH_C"/>
</dbReference>
<dbReference type="InterPro" id="IPR006151">
    <property type="entry name" value="Shikm_DH/Glu-tRNA_Rdtase"/>
</dbReference>
<keyword evidence="4 8" id="KW-0521">NADP</keyword>